<evidence type="ECO:0000313" key="5">
    <source>
        <dbReference type="Proteomes" id="UP000078336"/>
    </source>
</evidence>
<evidence type="ECO:0000256" key="1">
    <source>
        <dbReference type="ARBA" id="ARBA00022741"/>
    </source>
</evidence>
<dbReference type="PANTHER" id="PTHR30473">
    <property type="entry name" value="PROTEIN PHOH"/>
    <property type="match status" value="1"/>
</dbReference>
<evidence type="ECO:0000313" key="4">
    <source>
        <dbReference type="EMBL" id="OAO82599.1"/>
    </source>
</evidence>
<dbReference type="PANTHER" id="PTHR30473:SF2">
    <property type="entry name" value="PIN DOMAIN-CONTAINING PROTEIN"/>
    <property type="match status" value="1"/>
</dbReference>
<comment type="caution">
    <text evidence="4">The sequence shown here is derived from an EMBL/GenBank/DDBJ whole genome shotgun (WGS) entry which is preliminary data.</text>
</comment>
<keyword evidence="1" id="KW-0547">Nucleotide-binding</keyword>
<dbReference type="AlphaFoldDB" id="A0A178TMF0"/>
<dbReference type="InterPro" id="IPR051451">
    <property type="entry name" value="PhoH2-like"/>
</dbReference>
<name>A0A178TMF0_9BACL</name>
<dbReference type="Proteomes" id="UP000078336">
    <property type="component" value="Unassembled WGS sequence"/>
</dbReference>
<keyword evidence="2" id="KW-0067">ATP-binding</keyword>
<dbReference type="PATRIC" id="fig|33934.7.peg.1695"/>
<dbReference type="InterPro" id="IPR003714">
    <property type="entry name" value="PhoH"/>
</dbReference>
<gene>
    <name evidence="4" type="ORF">TAF16_0219</name>
</gene>
<organism evidence="4 5">
    <name type="scientific">Anoxybacillus flavithermus</name>
    <dbReference type="NCBI Taxonomy" id="33934"/>
    <lineage>
        <taxon>Bacteria</taxon>
        <taxon>Bacillati</taxon>
        <taxon>Bacillota</taxon>
        <taxon>Bacilli</taxon>
        <taxon>Bacillales</taxon>
        <taxon>Anoxybacillaceae</taxon>
        <taxon>Anoxybacillus</taxon>
    </lineage>
</organism>
<evidence type="ECO:0000259" key="3">
    <source>
        <dbReference type="Pfam" id="PF02562"/>
    </source>
</evidence>
<dbReference type="Gene3D" id="3.40.50.300">
    <property type="entry name" value="P-loop containing nucleotide triphosphate hydrolases"/>
    <property type="match status" value="1"/>
</dbReference>
<dbReference type="InterPro" id="IPR027417">
    <property type="entry name" value="P-loop_NTPase"/>
</dbReference>
<evidence type="ECO:0000256" key="2">
    <source>
        <dbReference type="ARBA" id="ARBA00022840"/>
    </source>
</evidence>
<keyword evidence="5" id="KW-1185">Reference proteome</keyword>
<dbReference type="RefSeq" id="WP_064213908.1">
    <property type="nucleotide sequence ID" value="NZ_LUCQ01000018.1"/>
</dbReference>
<reference evidence="4 5" key="1">
    <citation type="submission" date="2016-03" db="EMBL/GenBank/DDBJ databases">
        <title>Spore heat resistance.</title>
        <authorList>
            <person name="Boekhorst J."/>
            <person name="Berendsen E.M."/>
            <person name="Wells-Bennik M.H."/>
            <person name="Kuipers O.P."/>
        </authorList>
    </citation>
    <scope>NUCLEOTIDE SEQUENCE [LARGE SCALE GENOMIC DNA]</scope>
    <source>
        <strain evidence="4 5">AF16</strain>
    </source>
</reference>
<dbReference type="EMBL" id="LUCQ01000018">
    <property type="protein sequence ID" value="OAO82599.1"/>
    <property type="molecule type" value="Genomic_DNA"/>
</dbReference>
<dbReference type="OrthoDB" id="9773137at2"/>
<sequence>MTDEEYTDFYQNRLDLNEFDLLVNQYLIIKDSLTGDVLDALRFDGQYYVAVKTKGFKTNLFGSFKPYDYYQACALDSLQNNQITMIKGKPGSGKSLIALNYAIQQIERGKYSKLICFVNPVASRNSAKLGYYPGTRDEKILDSAVGSMLASKFGDKYQVESMIANNQLLLLPFSDIRGFDTTGMNAICWIIESQNLDIDLMKLAIQRIGDDSKLIIDGDYNSQVDHSSYEGSNNGMRRVSQVFRGKEMYGEIELPIIYRSKIAAIVDEM</sequence>
<proteinExistence type="predicted"/>
<accession>A0A178TMF0</accession>
<protein>
    <recommendedName>
        <fullName evidence="3">PhoH-like protein domain-containing protein</fullName>
    </recommendedName>
</protein>
<dbReference type="GO" id="GO:0005524">
    <property type="term" value="F:ATP binding"/>
    <property type="evidence" value="ECO:0007669"/>
    <property type="project" value="UniProtKB-KW"/>
</dbReference>
<feature type="domain" description="PhoH-like protein" evidence="3">
    <location>
        <begin position="66"/>
        <end position="254"/>
    </location>
</feature>
<dbReference type="SUPFAM" id="SSF52540">
    <property type="entry name" value="P-loop containing nucleoside triphosphate hydrolases"/>
    <property type="match status" value="1"/>
</dbReference>
<dbReference type="GO" id="GO:0005829">
    <property type="term" value="C:cytosol"/>
    <property type="evidence" value="ECO:0007669"/>
    <property type="project" value="TreeGrafter"/>
</dbReference>
<dbReference type="Pfam" id="PF02562">
    <property type="entry name" value="PhoH"/>
    <property type="match status" value="1"/>
</dbReference>